<dbReference type="AlphaFoldDB" id="M7AZG1"/>
<feature type="region of interest" description="Disordered" evidence="1">
    <location>
        <begin position="473"/>
        <end position="492"/>
    </location>
</feature>
<accession>M7AZG1</accession>
<evidence type="ECO:0000313" key="4">
    <source>
        <dbReference type="Proteomes" id="UP000031443"/>
    </source>
</evidence>
<dbReference type="Gene3D" id="2.30.29.30">
    <property type="entry name" value="Pleckstrin-homology domain (PH domain)/Phosphotyrosine-binding domain (PTB)"/>
    <property type="match status" value="2"/>
</dbReference>
<evidence type="ECO:0000259" key="2">
    <source>
        <dbReference type="PROSITE" id="PS51064"/>
    </source>
</evidence>
<dbReference type="SUPFAM" id="SSF50729">
    <property type="entry name" value="PH domain-like"/>
    <property type="match status" value="2"/>
</dbReference>
<dbReference type="SMART" id="SM01244">
    <property type="entry name" value="IRS"/>
    <property type="match status" value="1"/>
</dbReference>
<dbReference type="PROSITE" id="PS51064">
    <property type="entry name" value="IRS_PTB"/>
    <property type="match status" value="1"/>
</dbReference>
<name>M7AZG1_CHEMY</name>
<feature type="domain" description="IRS-type PTB" evidence="2">
    <location>
        <begin position="148"/>
        <end position="252"/>
    </location>
</feature>
<dbReference type="InterPro" id="IPR050996">
    <property type="entry name" value="Docking_Protein_DOK"/>
</dbReference>
<dbReference type="EMBL" id="KB547574">
    <property type="protein sequence ID" value="EMP30941.1"/>
    <property type="molecule type" value="Genomic_DNA"/>
</dbReference>
<protein>
    <submittedName>
        <fullName evidence="3">Docking protein 3</fullName>
    </submittedName>
</protein>
<proteinExistence type="predicted"/>
<keyword evidence="4" id="KW-1185">Reference proteome</keyword>
<feature type="compositionally biased region" description="Acidic residues" evidence="1">
    <location>
        <begin position="442"/>
        <end position="452"/>
    </location>
</feature>
<dbReference type="GO" id="GO:0005737">
    <property type="term" value="C:cytoplasm"/>
    <property type="evidence" value="ECO:0007669"/>
    <property type="project" value="TreeGrafter"/>
</dbReference>
<evidence type="ECO:0000313" key="3">
    <source>
        <dbReference type="EMBL" id="EMP30941.1"/>
    </source>
</evidence>
<evidence type="ECO:0000256" key="1">
    <source>
        <dbReference type="SAM" id="MobiDB-lite"/>
    </source>
</evidence>
<dbReference type="InterPro" id="IPR002404">
    <property type="entry name" value="IRS_PTB"/>
</dbReference>
<feature type="region of interest" description="Disordered" evidence="1">
    <location>
        <begin position="435"/>
        <end position="458"/>
    </location>
</feature>
<dbReference type="STRING" id="8469.M7AZG1"/>
<dbReference type="GO" id="GO:0007169">
    <property type="term" value="P:cell surface receptor protein tyrosine kinase signaling pathway"/>
    <property type="evidence" value="ECO:0007669"/>
    <property type="project" value="TreeGrafter"/>
</dbReference>
<feature type="region of interest" description="Disordered" evidence="1">
    <location>
        <begin position="249"/>
        <end position="274"/>
    </location>
</feature>
<dbReference type="GO" id="GO:0007265">
    <property type="term" value="P:Ras protein signal transduction"/>
    <property type="evidence" value="ECO:0007669"/>
    <property type="project" value="TreeGrafter"/>
</dbReference>
<dbReference type="Pfam" id="PF02174">
    <property type="entry name" value="IRS"/>
    <property type="match status" value="1"/>
</dbReference>
<dbReference type="GO" id="GO:0043410">
    <property type="term" value="P:positive regulation of MAPK cascade"/>
    <property type="evidence" value="ECO:0007669"/>
    <property type="project" value="TreeGrafter"/>
</dbReference>
<dbReference type="SMART" id="SM00310">
    <property type="entry name" value="PTBI"/>
    <property type="match status" value="1"/>
</dbReference>
<dbReference type="PANTHER" id="PTHR21258">
    <property type="entry name" value="DOCKING PROTEIN RELATED"/>
    <property type="match status" value="1"/>
</dbReference>
<gene>
    <name evidence="3" type="ORF">UY3_11929</name>
</gene>
<dbReference type="PANTHER" id="PTHR21258:SF42">
    <property type="entry name" value="DOCKING PROTEIN 3"/>
    <property type="match status" value="1"/>
</dbReference>
<reference evidence="4" key="1">
    <citation type="journal article" date="2013" name="Nat. Genet.">
        <title>The draft genomes of soft-shell turtle and green sea turtle yield insights into the development and evolution of the turtle-specific body plan.</title>
        <authorList>
            <person name="Wang Z."/>
            <person name="Pascual-Anaya J."/>
            <person name="Zadissa A."/>
            <person name="Li W."/>
            <person name="Niimura Y."/>
            <person name="Huang Z."/>
            <person name="Li C."/>
            <person name="White S."/>
            <person name="Xiong Z."/>
            <person name="Fang D."/>
            <person name="Wang B."/>
            <person name="Ming Y."/>
            <person name="Chen Y."/>
            <person name="Zheng Y."/>
            <person name="Kuraku S."/>
            <person name="Pignatelli M."/>
            <person name="Herrero J."/>
            <person name="Beal K."/>
            <person name="Nozawa M."/>
            <person name="Li Q."/>
            <person name="Wang J."/>
            <person name="Zhang H."/>
            <person name="Yu L."/>
            <person name="Shigenobu S."/>
            <person name="Wang J."/>
            <person name="Liu J."/>
            <person name="Flicek P."/>
            <person name="Searle S."/>
            <person name="Wang J."/>
            <person name="Kuratani S."/>
            <person name="Yin Y."/>
            <person name="Aken B."/>
            <person name="Zhang G."/>
            <person name="Irie N."/>
        </authorList>
    </citation>
    <scope>NUCLEOTIDE SEQUENCE [LARGE SCALE GENOMIC DNA]</scope>
</reference>
<sequence length="492" mass="52963">METPVKAGILYVQHLKFGKKSWRKVWAQLFANSPCGIARLETCEVRNDGSGPEKASLRRCERRVIRLADCVSVGPADAHSCPKGMAAFSLNTMEKSYMLAAEQRDGWIAQLSQLAFQCTKEPAPGSTRDPPGPDLHVEENTLYSSWQDLNEFLVLVHKTDASARCGLSGHYLLAALPKGLVLKTPQSRQSLLTWPYPFLRKFGHDKALFSFEAGRRCASRAGIFILATSRAAELCNLVSAAIARQSSSLLGRSSPQAPEPLGSRQGMEPRLRSSQSLEEALPPWALEGAGRPSLPAGLCPESGQALPCTLELGGCAGAGAETPIVYASIHRGLQPPLEPWGEAKVEQGVARAFCGQGLRVSEHLYENLYTLGRSCSVEGEGSSLLGSRGSPEGSSTNMAPIYDNSCMVSKRWSSPLAPSTGPSPSLEAQYRRLLDQEGQERGEEEEEGEEDALVSSLPQATVNSGFRKLVTLLSQEVAPKVPGKSSSSLDKA</sequence>
<dbReference type="SMART" id="SM00233">
    <property type="entry name" value="PH"/>
    <property type="match status" value="1"/>
</dbReference>
<dbReference type="Proteomes" id="UP000031443">
    <property type="component" value="Unassembled WGS sequence"/>
</dbReference>
<dbReference type="InterPro" id="IPR001849">
    <property type="entry name" value="PH_domain"/>
</dbReference>
<dbReference type="InterPro" id="IPR011993">
    <property type="entry name" value="PH-like_dom_sf"/>
</dbReference>
<dbReference type="eggNOG" id="KOG4047">
    <property type="taxonomic scope" value="Eukaryota"/>
</dbReference>
<organism evidence="3 4">
    <name type="scientific">Chelonia mydas</name>
    <name type="common">Green sea-turtle</name>
    <name type="synonym">Chelonia agassizi</name>
    <dbReference type="NCBI Taxonomy" id="8469"/>
    <lineage>
        <taxon>Eukaryota</taxon>
        <taxon>Metazoa</taxon>
        <taxon>Chordata</taxon>
        <taxon>Craniata</taxon>
        <taxon>Vertebrata</taxon>
        <taxon>Euteleostomi</taxon>
        <taxon>Archelosauria</taxon>
        <taxon>Testudinata</taxon>
        <taxon>Testudines</taxon>
        <taxon>Cryptodira</taxon>
        <taxon>Durocryptodira</taxon>
        <taxon>Americhelydia</taxon>
        <taxon>Chelonioidea</taxon>
        <taxon>Cheloniidae</taxon>
        <taxon>Chelonia</taxon>
    </lineage>
</organism>